<dbReference type="Proteomes" id="UP000505210">
    <property type="component" value="Chromosome"/>
</dbReference>
<accession>A0A6M8BMB9</accession>
<sequence length="219" mass="23514">MNSLGILKMAQGVVERLGDRAKVYIGAGLVGLAVLAMLLFSLFRPAQIMTTESVRNLIFSGVENASEFVAATTDSYATVKVEEVAKKLGIPIGKTSLIYEGVGTVQAGFNLKDLVVSDLDFKNRVIKAELPAPQILNINLDIARSSKIDDYRSWFGPAATADLYEEAQHEALAIIREKACSGNLFKAANSSAKEQIRTILNKAGFNTVTVEVESGNCAA</sequence>
<gene>
    <name evidence="2" type="ORF">HPC62_19075</name>
</gene>
<dbReference type="Pfam" id="PF14014">
    <property type="entry name" value="DUF4230"/>
    <property type="match status" value="1"/>
</dbReference>
<keyword evidence="1" id="KW-0812">Transmembrane</keyword>
<dbReference type="InterPro" id="IPR025324">
    <property type="entry name" value="DUF4230"/>
</dbReference>
<organism evidence="2 3">
    <name type="scientific">Thermoleptolyngbya sichuanensis A183</name>
    <dbReference type="NCBI Taxonomy" id="2737172"/>
    <lineage>
        <taxon>Bacteria</taxon>
        <taxon>Bacillati</taxon>
        <taxon>Cyanobacteriota</taxon>
        <taxon>Cyanophyceae</taxon>
        <taxon>Oculatellales</taxon>
        <taxon>Oculatellaceae</taxon>
        <taxon>Thermoleptolyngbya</taxon>
        <taxon>Thermoleptolyngbya sichuanensis</taxon>
    </lineage>
</organism>
<evidence type="ECO:0000313" key="2">
    <source>
        <dbReference type="EMBL" id="QKD84013.1"/>
    </source>
</evidence>
<dbReference type="KEGG" id="theu:HPC62_19075"/>
<reference evidence="2 3" key="1">
    <citation type="submission" date="2020-05" db="EMBL/GenBank/DDBJ databases">
        <title>Complete genome sequence of of a novel Thermoleptolyngbya strain isolated from hot springs of Ganzi, Sichuan China.</title>
        <authorList>
            <person name="Tang J."/>
            <person name="Daroch M."/>
            <person name="Li L."/>
            <person name="Waleron K."/>
            <person name="Waleron M."/>
            <person name="Waleron M."/>
        </authorList>
    </citation>
    <scope>NUCLEOTIDE SEQUENCE [LARGE SCALE GENOMIC DNA]</scope>
    <source>
        <strain evidence="2 3">PKUAC-SCTA183</strain>
    </source>
</reference>
<dbReference type="RefSeq" id="WP_172358082.1">
    <property type="nucleotide sequence ID" value="NZ_CP053661.1"/>
</dbReference>
<protein>
    <submittedName>
        <fullName evidence="2">DUF4230 domain-containing protein</fullName>
    </submittedName>
</protein>
<evidence type="ECO:0000313" key="3">
    <source>
        <dbReference type="Proteomes" id="UP000505210"/>
    </source>
</evidence>
<keyword evidence="1" id="KW-0472">Membrane</keyword>
<name>A0A6M8BMB9_9CYAN</name>
<dbReference type="AlphaFoldDB" id="A0A6M8BMB9"/>
<dbReference type="EMBL" id="CP053661">
    <property type="protein sequence ID" value="QKD84013.1"/>
    <property type="molecule type" value="Genomic_DNA"/>
</dbReference>
<evidence type="ECO:0000256" key="1">
    <source>
        <dbReference type="SAM" id="Phobius"/>
    </source>
</evidence>
<keyword evidence="3" id="KW-1185">Reference proteome</keyword>
<proteinExistence type="predicted"/>
<keyword evidence="1" id="KW-1133">Transmembrane helix</keyword>
<feature type="transmembrane region" description="Helical" evidence="1">
    <location>
        <begin position="21"/>
        <end position="43"/>
    </location>
</feature>